<sequence>MVKAVCRGPGAQPGRRRCLTDLALYYQAKAHRDLGRNEASRRGMQHVADGGTRLAPAARRGLAHLARLARLAGDFPTALATTEQLGWEGRQHRVTGDVWWPHAHTDRAATAYRTAAADAEHHGNASERAIQAQLAFTTAFTDPGQADAEIALAEQHLTGLNLTATRLIVRIAALLRDAGHNDVDDRARVLDSEIAAAGITYQRATLALALAFHHAVTDDQAALTADIARLRDLTDNGDHAYYTDIAHYMAALPLTTPSTAHWIDGQDTVRNRWRTLVTTRQDHLRGTL</sequence>
<dbReference type="Proteomes" id="UP000450000">
    <property type="component" value="Unassembled WGS sequence"/>
</dbReference>
<gene>
    <name evidence="1" type="ORF">F7Q99_29170</name>
</gene>
<organism evidence="1 2">
    <name type="scientific">Streptomyces kaniharaensis</name>
    <dbReference type="NCBI Taxonomy" id="212423"/>
    <lineage>
        <taxon>Bacteria</taxon>
        <taxon>Bacillati</taxon>
        <taxon>Actinomycetota</taxon>
        <taxon>Actinomycetes</taxon>
        <taxon>Kitasatosporales</taxon>
        <taxon>Streptomycetaceae</taxon>
        <taxon>Streptomyces</taxon>
    </lineage>
</organism>
<dbReference type="EMBL" id="WBOF01000002">
    <property type="protein sequence ID" value="MQS16191.1"/>
    <property type="molecule type" value="Genomic_DNA"/>
</dbReference>
<accession>A0A6N7KXH8</accession>
<evidence type="ECO:0000313" key="1">
    <source>
        <dbReference type="EMBL" id="MQS16191.1"/>
    </source>
</evidence>
<name>A0A6N7KXH8_9ACTN</name>
<comment type="caution">
    <text evidence="1">The sequence shown here is derived from an EMBL/GenBank/DDBJ whole genome shotgun (WGS) entry which is preliminary data.</text>
</comment>
<reference evidence="1 2" key="1">
    <citation type="submission" date="2019-09" db="EMBL/GenBank/DDBJ databases">
        <title>Genome Sequences of Streptomyces kaniharaensis ATCC 21070.</title>
        <authorList>
            <person name="Zhu W."/>
            <person name="De Crecy-Lagard V."/>
            <person name="Richards N.G."/>
        </authorList>
    </citation>
    <scope>NUCLEOTIDE SEQUENCE [LARGE SCALE GENOMIC DNA]</scope>
    <source>
        <strain evidence="1 2">SF-557</strain>
    </source>
</reference>
<dbReference type="OrthoDB" id="3894261at2"/>
<protein>
    <submittedName>
        <fullName evidence="1">Uncharacterized protein</fullName>
    </submittedName>
</protein>
<evidence type="ECO:0000313" key="2">
    <source>
        <dbReference type="Proteomes" id="UP000450000"/>
    </source>
</evidence>
<dbReference type="RefSeq" id="WP_153466926.1">
    <property type="nucleotide sequence ID" value="NZ_WBOF01000002.1"/>
</dbReference>
<dbReference type="AlphaFoldDB" id="A0A6N7KXH8"/>
<proteinExistence type="predicted"/>
<keyword evidence="2" id="KW-1185">Reference proteome</keyword>